<dbReference type="InterPro" id="IPR020471">
    <property type="entry name" value="AKR"/>
</dbReference>
<evidence type="ECO:0000313" key="3">
    <source>
        <dbReference type="EMBL" id="PQV63761.1"/>
    </source>
</evidence>
<dbReference type="PANTHER" id="PTHR42686">
    <property type="entry name" value="GH17980P-RELATED"/>
    <property type="match status" value="1"/>
</dbReference>
<dbReference type="GO" id="GO:0010349">
    <property type="term" value="F:L-galactose dehydrogenase activity"/>
    <property type="evidence" value="ECO:0007669"/>
    <property type="project" value="InterPro"/>
</dbReference>
<proteinExistence type="predicted"/>
<reference evidence="3 4" key="1">
    <citation type="journal article" date="2018" name="Syst. Appl. Microbiol.">
        <title>Abditibacterium utsteinense sp. nov., the first cultivated member of candidate phylum FBP, isolated from ice-free Antarctic soil samples.</title>
        <authorList>
            <person name="Tahon G."/>
            <person name="Tytgat B."/>
            <person name="Lebbe L."/>
            <person name="Carlier A."/>
            <person name="Willems A."/>
        </authorList>
    </citation>
    <scope>NUCLEOTIDE SEQUENCE [LARGE SCALE GENOMIC DNA]</scope>
    <source>
        <strain evidence="3 4">LMG 29911</strain>
    </source>
</reference>
<accession>A0A2S8SSI6</accession>
<comment type="caution">
    <text evidence="3">The sequence shown here is derived from an EMBL/GenBank/DDBJ whole genome shotgun (WGS) entry which is preliminary data.</text>
</comment>
<feature type="region of interest" description="Disordered" evidence="1">
    <location>
        <begin position="298"/>
        <end position="323"/>
    </location>
</feature>
<keyword evidence="4" id="KW-1185">Reference proteome</keyword>
<protein>
    <submittedName>
        <fullName evidence="3">L-galactose dehydrogenase</fullName>
    </submittedName>
</protein>
<feature type="domain" description="NADP-dependent oxidoreductase" evidence="2">
    <location>
        <begin position="16"/>
        <end position="293"/>
    </location>
</feature>
<feature type="compositionally biased region" description="Basic and acidic residues" evidence="1">
    <location>
        <begin position="307"/>
        <end position="317"/>
    </location>
</feature>
<dbReference type="CDD" id="cd19163">
    <property type="entry name" value="AKR_galDH"/>
    <property type="match status" value="1"/>
</dbReference>
<dbReference type="GO" id="GO:0005829">
    <property type="term" value="C:cytosol"/>
    <property type="evidence" value="ECO:0007669"/>
    <property type="project" value="TreeGrafter"/>
</dbReference>
<dbReference type="InterPro" id="IPR036812">
    <property type="entry name" value="NAD(P)_OxRdtase_dom_sf"/>
</dbReference>
<dbReference type="OrthoDB" id="9773828at2"/>
<organism evidence="3 4">
    <name type="scientific">Abditibacterium utsteinense</name>
    <dbReference type="NCBI Taxonomy" id="1960156"/>
    <lineage>
        <taxon>Bacteria</taxon>
        <taxon>Pseudomonadati</taxon>
        <taxon>Abditibacteriota</taxon>
        <taxon>Abditibacteriia</taxon>
        <taxon>Abditibacteriales</taxon>
        <taxon>Abditibacteriaceae</taxon>
        <taxon>Abditibacterium</taxon>
    </lineage>
</organism>
<dbReference type="Proteomes" id="UP000237684">
    <property type="component" value="Unassembled WGS sequence"/>
</dbReference>
<dbReference type="Pfam" id="PF00248">
    <property type="entry name" value="Aldo_ket_red"/>
    <property type="match status" value="1"/>
</dbReference>
<dbReference type="FunFam" id="3.20.20.100:FF:000011">
    <property type="entry name" value="Aldo/keto reductase"/>
    <property type="match status" value="1"/>
</dbReference>
<evidence type="ECO:0000259" key="2">
    <source>
        <dbReference type="Pfam" id="PF00248"/>
    </source>
</evidence>
<dbReference type="InParanoid" id="A0A2S8SSI6"/>
<gene>
    <name evidence="3" type="ORF">B1R32_109101</name>
</gene>
<name>A0A2S8SSI6_9BACT</name>
<dbReference type="EMBL" id="NIGF01000009">
    <property type="protein sequence ID" value="PQV63761.1"/>
    <property type="molecule type" value="Genomic_DNA"/>
</dbReference>
<sequence>MQNRTLGKTGLQVSVLGYGASPLGGVFGEVNQGEGMRCVHRALDLGINFIDVSPYYGLTKAETVLGKALKTVSRERYILATKVGRYAENEFDFSAARVTKSVDESLSRLGVDCVDLIQCHDIEFGDLNQIVEETLPALQKIVAAGKARFIGVTGLPLRVFEVVNARAEIDTILSYCRFCLQDESLLSIAPLLEEKNVGIINASPLSMGLLTPQGPPDWHPAPPEVKAACARAAAHCAQKGRDIAQLALQWALVEPRVATTLVGTSRVENIEKNVRWAQEPLDEELLAEVRAILAPVQGQTWPSGRPENNDLEFRNSTKNEVAP</sequence>
<dbReference type="InterPro" id="IPR044479">
    <property type="entry name" value="LGALDH-like"/>
</dbReference>
<dbReference type="InterPro" id="IPR023210">
    <property type="entry name" value="NADP_OxRdtase_dom"/>
</dbReference>
<evidence type="ECO:0000256" key="1">
    <source>
        <dbReference type="SAM" id="MobiDB-lite"/>
    </source>
</evidence>
<dbReference type="SUPFAM" id="SSF51430">
    <property type="entry name" value="NAD(P)-linked oxidoreductase"/>
    <property type="match status" value="1"/>
</dbReference>
<dbReference type="AlphaFoldDB" id="A0A2S8SSI6"/>
<evidence type="ECO:0000313" key="4">
    <source>
        <dbReference type="Proteomes" id="UP000237684"/>
    </source>
</evidence>
<dbReference type="PANTHER" id="PTHR42686:SF1">
    <property type="entry name" value="GH17980P-RELATED"/>
    <property type="match status" value="1"/>
</dbReference>
<dbReference type="RefSeq" id="WP_105483921.1">
    <property type="nucleotide sequence ID" value="NZ_NIGF01000009.1"/>
</dbReference>
<dbReference type="Gene3D" id="3.20.20.100">
    <property type="entry name" value="NADP-dependent oxidoreductase domain"/>
    <property type="match status" value="1"/>
</dbReference>